<dbReference type="InterPro" id="IPR025711">
    <property type="entry name" value="PepSY"/>
</dbReference>
<protein>
    <submittedName>
        <fullName evidence="3">Putative membrane protein YkoI</fullName>
    </submittedName>
</protein>
<feature type="compositionally biased region" description="Basic and acidic residues" evidence="1">
    <location>
        <begin position="199"/>
        <end position="236"/>
    </location>
</feature>
<reference evidence="3 4" key="1">
    <citation type="journal article" date="2015" name="Stand. Genomic Sci.">
        <title>Genomic Encyclopedia of Bacterial and Archaeal Type Strains, Phase III: the genomes of soil and plant-associated and newly described type strains.</title>
        <authorList>
            <person name="Whitman W.B."/>
            <person name="Woyke T."/>
            <person name="Klenk H.P."/>
            <person name="Zhou Y."/>
            <person name="Lilburn T.G."/>
            <person name="Beck B.J."/>
            <person name="De Vos P."/>
            <person name="Vandamme P."/>
            <person name="Eisen J.A."/>
            <person name="Garrity G."/>
            <person name="Hugenholtz P."/>
            <person name="Kyrpides N.C."/>
        </authorList>
    </citation>
    <scope>NUCLEOTIDE SEQUENCE [LARGE SCALE GENOMIC DNA]</scope>
    <source>
        <strain evidence="3 4">CGMCC 1.10116</strain>
    </source>
</reference>
<dbReference type="AlphaFoldDB" id="A0A562QHH2"/>
<accession>A0A562QHH2</accession>
<dbReference type="Gene3D" id="3.10.450.40">
    <property type="match status" value="3"/>
</dbReference>
<dbReference type="OrthoDB" id="5361545at2"/>
<comment type="caution">
    <text evidence="3">The sequence shown here is derived from an EMBL/GenBank/DDBJ whole genome shotgun (WGS) entry which is preliminary data.</text>
</comment>
<evidence type="ECO:0000259" key="2">
    <source>
        <dbReference type="Pfam" id="PF03413"/>
    </source>
</evidence>
<dbReference type="Proteomes" id="UP000315711">
    <property type="component" value="Unassembled WGS sequence"/>
</dbReference>
<feature type="domain" description="PepSY" evidence="2">
    <location>
        <begin position="232"/>
        <end position="288"/>
    </location>
</feature>
<name>A0A562QHH2_9BACI</name>
<evidence type="ECO:0000256" key="1">
    <source>
        <dbReference type="SAM" id="MobiDB-lite"/>
    </source>
</evidence>
<dbReference type="EMBL" id="VLKZ01000005">
    <property type="protein sequence ID" value="TWI56181.1"/>
    <property type="molecule type" value="Genomic_DNA"/>
</dbReference>
<feature type="region of interest" description="Disordered" evidence="1">
    <location>
        <begin position="176"/>
        <end position="236"/>
    </location>
</feature>
<gene>
    <name evidence="3" type="ORF">IQ10_02072</name>
</gene>
<dbReference type="RefSeq" id="WP_144450380.1">
    <property type="nucleotide sequence ID" value="NZ_VLKZ01000005.1"/>
</dbReference>
<keyword evidence="4" id="KW-1185">Reference proteome</keyword>
<feature type="domain" description="PepSY" evidence="2">
    <location>
        <begin position="114"/>
        <end position="170"/>
    </location>
</feature>
<evidence type="ECO:0000313" key="3">
    <source>
        <dbReference type="EMBL" id="TWI56181.1"/>
    </source>
</evidence>
<sequence length="295" mass="33620">MNSVWRNRIFIGLAVVIAAIIAISFIRPAQAAIEEDEVRTFIQEQFDGRIYSLHENVKDGQDVYEIELLAEAGIYEIIVDQYSGEILSLTHVLKREEVDPSKWEDEEVTSSTTLSHEEIRELVQRSVGEDVTILKMELEEEDGQLIYDVKVRQSQGTGEMEINARTGEVLVYSLTEEEVEPSSVKEVEPPPAQTQPPEQAKEQKKEDKKDKKDKKEEDKSSPKKEQQQYKKPIGEKEAKRIALSKVAGKVEDIELDEDNGRLIYEIEIKAESEDIDAEVLIDAITGEVMTIIWED</sequence>
<dbReference type="Pfam" id="PF03413">
    <property type="entry name" value="PepSY"/>
    <property type="match status" value="3"/>
</dbReference>
<feature type="domain" description="PepSY" evidence="2">
    <location>
        <begin position="33"/>
        <end position="88"/>
    </location>
</feature>
<proteinExistence type="predicted"/>
<organism evidence="3 4">
    <name type="scientific">Halalkalibacter nanhaiisediminis</name>
    <dbReference type="NCBI Taxonomy" id="688079"/>
    <lineage>
        <taxon>Bacteria</taxon>
        <taxon>Bacillati</taxon>
        <taxon>Bacillota</taxon>
        <taxon>Bacilli</taxon>
        <taxon>Bacillales</taxon>
        <taxon>Bacillaceae</taxon>
        <taxon>Halalkalibacter</taxon>
    </lineage>
</organism>
<evidence type="ECO:0000313" key="4">
    <source>
        <dbReference type="Proteomes" id="UP000315711"/>
    </source>
</evidence>